<accession>A0A1R3JGY8</accession>
<reference evidence="1 2" key="1">
    <citation type="submission" date="2013-09" db="EMBL/GenBank/DDBJ databases">
        <title>Corchorus capsularis genome sequencing.</title>
        <authorList>
            <person name="Alam M."/>
            <person name="Haque M.S."/>
            <person name="Islam M.S."/>
            <person name="Emdad E.M."/>
            <person name="Islam M.M."/>
            <person name="Ahmed B."/>
            <person name="Halim A."/>
            <person name="Hossen Q.M.M."/>
            <person name="Hossain M.Z."/>
            <person name="Ahmed R."/>
            <person name="Khan M.M."/>
            <person name="Islam R."/>
            <person name="Rashid M.M."/>
            <person name="Khan S.A."/>
            <person name="Rahman M.S."/>
            <person name="Alam M."/>
        </authorList>
    </citation>
    <scope>NUCLEOTIDE SEQUENCE [LARGE SCALE GENOMIC DNA]</scope>
    <source>
        <strain evidence="2">cv. CVL-1</strain>
        <tissue evidence="1">Whole seedling</tissue>
    </source>
</reference>
<proteinExistence type="predicted"/>
<name>A0A1R3JGY8_COCAP</name>
<comment type="caution">
    <text evidence="1">The sequence shown here is derived from an EMBL/GenBank/DDBJ whole genome shotgun (WGS) entry which is preliminary data.</text>
</comment>
<keyword evidence="2" id="KW-1185">Reference proteome</keyword>
<organism evidence="1 2">
    <name type="scientific">Corchorus capsularis</name>
    <name type="common">Jute</name>
    <dbReference type="NCBI Taxonomy" id="210143"/>
    <lineage>
        <taxon>Eukaryota</taxon>
        <taxon>Viridiplantae</taxon>
        <taxon>Streptophyta</taxon>
        <taxon>Embryophyta</taxon>
        <taxon>Tracheophyta</taxon>
        <taxon>Spermatophyta</taxon>
        <taxon>Magnoliopsida</taxon>
        <taxon>eudicotyledons</taxon>
        <taxon>Gunneridae</taxon>
        <taxon>Pentapetalae</taxon>
        <taxon>rosids</taxon>
        <taxon>malvids</taxon>
        <taxon>Malvales</taxon>
        <taxon>Malvaceae</taxon>
        <taxon>Grewioideae</taxon>
        <taxon>Apeibeae</taxon>
        <taxon>Corchorus</taxon>
    </lineage>
</organism>
<protein>
    <submittedName>
        <fullName evidence="1">Uncharacterized protein</fullName>
    </submittedName>
</protein>
<gene>
    <name evidence="1" type="ORF">CCACVL1_06179</name>
</gene>
<dbReference type="AlphaFoldDB" id="A0A1R3JGY8"/>
<dbReference type="Gramene" id="OMO94086">
    <property type="protein sequence ID" value="OMO94086"/>
    <property type="gene ID" value="CCACVL1_06179"/>
</dbReference>
<dbReference type="EMBL" id="AWWV01007960">
    <property type="protein sequence ID" value="OMO94086.1"/>
    <property type="molecule type" value="Genomic_DNA"/>
</dbReference>
<dbReference type="Proteomes" id="UP000188268">
    <property type="component" value="Unassembled WGS sequence"/>
</dbReference>
<evidence type="ECO:0000313" key="2">
    <source>
        <dbReference type="Proteomes" id="UP000188268"/>
    </source>
</evidence>
<sequence>MPRQGKGKAVEILVNDFKVFSTEKSLNNFR</sequence>
<evidence type="ECO:0000313" key="1">
    <source>
        <dbReference type="EMBL" id="OMO94086.1"/>
    </source>
</evidence>